<dbReference type="AlphaFoldDB" id="A0A075I1I9"/>
<accession>A0A075I1I9</accession>
<sequence length="620" mass="73366">MDFESTQSAWDIESELYVKIGKKKEWVYDGLDKKRRAKWKPHHEYPNATKAERGRRHYCCAEMCVTLIVAQGRINAWCFKRSSGGGQSIDCDMLRLIRNLRKNTGETERHLVAKRIIYKHLDGNSGKEIYKVQDVFCEREITVDGKTIIPDIHVIHRKDANWDYPDETFIEIVNSSAPHKNSNAWDYYKNRQNKLVVIDVKDHQRGWSFDFEFLPQLLLNKLNRYFFKRDNAPLIWDDVRKNIVEREQKNTEEEAKILREQKMEVAILEKDRKERNERKQRERKERDRKERDRKEKGERESLATIIQDKIHRMSQFGIDRSVIIPKLYPDEEFFRLENRINGLSLDELVEFDKKMSYFYEGLDELENDLSSQIDIIKQMASKEVDFDLMPFNRIFGHDEFGFRGKINDYLTDTEIDSLFALSTKAGEWLGSYISFSFKHPMQPELEPYFVEMIHDKQRGNQYSAPISVDLRKCRTLFFSAHVPKRSVEHWKTRIPEMFQEHLVSHFTPTTCLEIYCQDGDLKSIDGMIRYFFGAVLGTDAGSMRMISGRFFSEELLASVAEKIVPNSNFEDALREARTAGVKYTKCPSGKWKPTQREIKLEETWEKKISRVRDLFRNHSF</sequence>
<dbReference type="EMBL" id="KF901173">
    <property type="protein sequence ID" value="AIF20702.1"/>
    <property type="molecule type" value="Genomic_DNA"/>
</dbReference>
<feature type="region of interest" description="Disordered" evidence="1">
    <location>
        <begin position="271"/>
        <end position="299"/>
    </location>
</feature>
<evidence type="ECO:0000313" key="2">
    <source>
        <dbReference type="EMBL" id="AIF20702.1"/>
    </source>
</evidence>
<organism evidence="2">
    <name type="scientific">uncultured marine group II/III euryarchaeote KM3_92_B07</name>
    <dbReference type="NCBI Taxonomy" id="1456543"/>
    <lineage>
        <taxon>Archaea</taxon>
        <taxon>Methanobacteriati</taxon>
        <taxon>Methanobacteriota</taxon>
        <taxon>environmental samples</taxon>
    </lineage>
</organism>
<reference evidence="2" key="1">
    <citation type="journal article" date="2014" name="Genome Biol. Evol.">
        <title>Pangenome evidence for extensive interdomain horizontal transfer affecting lineage core and shell genes in uncultured planktonic thaumarchaeota and euryarchaeota.</title>
        <authorList>
            <person name="Deschamps P."/>
            <person name="Zivanovic Y."/>
            <person name="Moreira D."/>
            <person name="Rodriguez-Valera F."/>
            <person name="Lopez-Garcia P."/>
        </authorList>
    </citation>
    <scope>NUCLEOTIDE SEQUENCE</scope>
</reference>
<name>A0A075I1I9_9EURY</name>
<protein>
    <submittedName>
        <fullName evidence="2">Uncharacterized protein</fullName>
    </submittedName>
</protein>
<evidence type="ECO:0000256" key="1">
    <source>
        <dbReference type="SAM" id="MobiDB-lite"/>
    </source>
</evidence>
<proteinExistence type="predicted"/>